<keyword evidence="2" id="KW-0030">Aminoacyl-tRNA synthetase</keyword>
<keyword evidence="1" id="KW-1133">Transmembrane helix</keyword>
<keyword evidence="1" id="KW-0472">Membrane</keyword>
<accession>D0PR14</accession>
<dbReference type="EMBL" id="EU414985">
    <property type="protein sequence ID" value="ACY02057.1"/>
    <property type="molecule type" value="Genomic_DNA"/>
</dbReference>
<reference evidence="2" key="1">
    <citation type="submission" date="2008-01" db="EMBL/GenBank/DDBJ databases">
        <authorList>
            <person name="Zhu B.L."/>
            <person name="Shi Y.L."/>
        </authorList>
    </citation>
    <scope>NUCLEOTIDE SEQUENCE</scope>
    <source>
        <strain evidence="2">MY04</strain>
    </source>
</reference>
<keyword evidence="2" id="KW-0436">Ligase</keyword>
<reference evidence="2" key="2">
    <citation type="journal article" date="2013" name="J. Biol. Chem.">
        <title>An Extra Peptide within the Catalytic Module of a ?-Agarase Affects the Agarose Degradation Pattern.</title>
        <authorList>
            <person name="Han W.J."/>
            <person name="Gu J.Y."/>
            <person name="Liu H.H."/>
            <person name="Li F.C."/>
            <person name="Wu Z.H."/>
            <person name="Li Y.Z."/>
        </authorList>
    </citation>
    <scope>NUCLEOTIDE SEQUENCE</scope>
    <source>
        <strain evidence="2">MY04</strain>
    </source>
</reference>
<dbReference type="GO" id="GO:0004812">
    <property type="term" value="F:aminoacyl-tRNA ligase activity"/>
    <property type="evidence" value="ECO:0007669"/>
    <property type="project" value="UniProtKB-KW"/>
</dbReference>
<sequence>MSVVSFSGLSQIILVIILGLVMSFVLAIVLRNKSKLVFIPLVIFVSISIYLGFLISSINDSINELSSEKRLKQLYEYSKSPEELVKVGQNYTLTGRLMFRSYKGKINFAKLSESSNRRDSISIMYDYINVETDIRDRSSKGNVIYMNSDDFIKVSGYEYEELTKNEQVVEMILKCEKLSDYEWFCLKVIDLEIKKGRTSITD</sequence>
<proteinExistence type="predicted"/>
<organism evidence="2">
    <name type="scientific">Flammeovirga yaeyamensis</name>
    <dbReference type="NCBI Taxonomy" id="367791"/>
    <lineage>
        <taxon>Bacteria</taxon>
        <taxon>Pseudomonadati</taxon>
        <taxon>Bacteroidota</taxon>
        <taxon>Cytophagia</taxon>
        <taxon>Cytophagales</taxon>
        <taxon>Flammeovirgaceae</taxon>
        <taxon>Flammeovirga</taxon>
    </lineage>
</organism>
<name>D0PR14_9BACT</name>
<feature type="transmembrane region" description="Helical" evidence="1">
    <location>
        <begin position="37"/>
        <end position="58"/>
    </location>
</feature>
<keyword evidence="1" id="KW-0812">Transmembrane</keyword>
<evidence type="ECO:0000313" key="2">
    <source>
        <dbReference type="EMBL" id="ACY02057.1"/>
    </source>
</evidence>
<feature type="transmembrane region" description="Helical" evidence="1">
    <location>
        <begin position="12"/>
        <end position="30"/>
    </location>
</feature>
<protein>
    <submittedName>
        <fullName evidence="2">Lysyl-tRNA synthetase</fullName>
    </submittedName>
</protein>
<evidence type="ECO:0000256" key="1">
    <source>
        <dbReference type="SAM" id="Phobius"/>
    </source>
</evidence>
<dbReference type="AlphaFoldDB" id="D0PR14"/>